<keyword evidence="3" id="KW-1185">Reference proteome</keyword>
<dbReference type="RefSeq" id="WP_390260052.1">
    <property type="nucleotide sequence ID" value="NZ_JBHUGH010000003.1"/>
</dbReference>
<dbReference type="Proteomes" id="UP001597353">
    <property type="component" value="Unassembled WGS sequence"/>
</dbReference>
<dbReference type="InterPro" id="IPR012312">
    <property type="entry name" value="Hemerythrin-like"/>
</dbReference>
<gene>
    <name evidence="2" type="ORF">ACFSGJ_05845</name>
</gene>
<evidence type="ECO:0000259" key="1">
    <source>
        <dbReference type="Pfam" id="PF01814"/>
    </source>
</evidence>
<accession>A0ABW4S2Y0</accession>
<feature type="domain" description="Hemerythrin-like" evidence="1">
    <location>
        <begin position="35"/>
        <end position="175"/>
    </location>
</feature>
<organism evidence="2 3">
    <name type="scientific">Halodurantibacterium flavum</name>
    <dbReference type="NCBI Taxonomy" id="1382802"/>
    <lineage>
        <taxon>Bacteria</taxon>
        <taxon>Pseudomonadati</taxon>
        <taxon>Pseudomonadota</taxon>
        <taxon>Alphaproteobacteria</taxon>
        <taxon>Rhodobacterales</taxon>
        <taxon>Paracoccaceae</taxon>
        <taxon>Halodurantibacterium</taxon>
    </lineage>
</organism>
<evidence type="ECO:0000313" key="3">
    <source>
        <dbReference type="Proteomes" id="UP001597353"/>
    </source>
</evidence>
<reference evidence="3" key="1">
    <citation type="journal article" date="2019" name="Int. J. Syst. Evol. Microbiol.">
        <title>The Global Catalogue of Microorganisms (GCM) 10K type strain sequencing project: providing services to taxonomists for standard genome sequencing and annotation.</title>
        <authorList>
            <consortium name="The Broad Institute Genomics Platform"/>
            <consortium name="The Broad Institute Genome Sequencing Center for Infectious Disease"/>
            <person name="Wu L."/>
            <person name="Ma J."/>
        </authorList>
    </citation>
    <scope>NUCLEOTIDE SEQUENCE [LARGE SCALE GENOMIC DNA]</scope>
    <source>
        <strain evidence="3">CGMCC 4.7242</strain>
    </source>
</reference>
<proteinExistence type="predicted"/>
<name>A0ABW4S2Y0_9RHOB</name>
<sequence length="183" mass="21136">MDLETRQGLPDGLRVLAEQYPRDLWTSHRNFDGLTRFWLERHMMFRTLLDRIGGETRAFVDRDRDARAFAADTARTTGFLLNDLHGHHQIEDHHYFPILSGLDGRLEQGFELLDADHHALDHHLHDLADGTNRMLQAIADGRGRDEAGRLEARITTFAGFIDRHLLDEEDLVIPTILHYAPRL</sequence>
<dbReference type="Pfam" id="PF01814">
    <property type="entry name" value="Hemerythrin"/>
    <property type="match status" value="1"/>
</dbReference>
<evidence type="ECO:0000313" key="2">
    <source>
        <dbReference type="EMBL" id="MFD1911739.1"/>
    </source>
</evidence>
<protein>
    <submittedName>
        <fullName evidence="2">Hemerythrin domain-containing protein</fullName>
    </submittedName>
</protein>
<dbReference type="EMBL" id="JBHUGH010000003">
    <property type="protein sequence ID" value="MFD1911739.1"/>
    <property type="molecule type" value="Genomic_DNA"/>
</dbReference>
<comment type="caution">
    <text evidence="2">The sequence shown here is derived from an EMBL/GenBank/DDBJ whole genome shotgun (WGS) entry which is preliminary data.</text>
</comment>
<dbReference type="Gene3D" id="1.20.120.520">
    <property type="entry name" value="nmb1532 protein domain like"/>
    <property type="match status" value="1"/>
</dbReference>